<dbReference type="Gene3D" id="3.30.70.270">
    <property type="match status" value="1"/>
</dbReference>
<dbReference type="Gene3D" id="3.10.10.10">
    <property type="entry name" value="HIV Type 1 Reverse Transcriptase, subunit A, domain 1"/>
    <property type="match status" value="2"/>
</dbReference>
<dbReference type="SUPFAM" id="SSF56672">
    <property type="entry name" value="DNA/RNA polymerases"/>
    <property type="match status" value="1"/>
</dbReference>
<dbReference type="AlphaFoldDB" id="A0AAF0PZY3"/>
<feature type="region of interest" description="Disordered" evidence="1">
    <location>
        <begin position="135"/>
        <end position="192"/>
    </location>
</feature>
<proteinExistence type="predicted"/>
<evidence type="ECO:0000313" key="4">
    <source>
        <dbReference type="Proteomes" id="UP001234989"/>
    </source>
</evidence>
<accession>A0AAF0PZY3</accession>
<evidence type="ECO:0000259" key="2">
    <source>
        <dbReference type="Pfam" id="PF00078"/>
    </source>
</evidence>
<dbReference type="Proteomes" id="UP001234989">
    <property type="component" value="Chromosome 2"/>
</dbReference>
<feature type="non-terminal residue" evidence="3">
    <location>
        <position position="1"/>
    </location>
</feature>
<feature type="compositionally biased region" description="Polar residues" evidence="1">
    <location>
        <begin position="182"/>
        <end position="191"/>
    </location>
</feature>
<evidence type="ECO:0000256" key="1">
    <source>
        <dbReference type="SAM" id="MobiDB-lite"/>
    </source>
</evidence>
<dbReference type="InterPro" id="IPR000477">
    <property type="entry name" value="RT_dom"/>
</dbReference>
<organism evidence="3 4">
    <name type="scientific">Solanum verrucosum</name>
    <dbReference type="NCBI Taxonomy" id="315347"/>
    <lineage>
        <taxon>Eukaryota</taxon>
        <taxon>Viridiplantae</taxon>
        <taxon>Streptophyta</taxon>
        <taxon>Embryophyta</taxon>
        <taxon>Tracheophyta</taxon>
        <taxon>Spermatophyta</taxon>
        <taxon>Magnoliopsida</taxon>
        <taxon>eudicotyledons</taxon>
        <taxon>Gunneridae</taxon>
        <taxon>Pentapetalae</taxon>
        <taxon>asterids</taxon>
        <taxon>lamiids</taxon>
        <taxon>Solanales</taxon>
        <taxon>Solanaceae</taxon>
        <taxon>Solanoideae</taxon>
        <taxon>Solaneae</taxon>
        <taxon>Solanum</taxon>
    </lineage>
</organism>
<sequence>RGAVQLGKEIACQDDRAQFYAFPGKTEAEASDVVITGMTWLYPYYVMLNCNTKSVNLEIPGREKLEWEGVYKPKRGKVISFVRARKLVGQGCLAYLAYIREVDAESLSIESILVVSELNEVFPTNLPGMHLARATAAPPTSDQQQPHAAPAAATKPAASHSGSALARGSSSGERSDCKPPARNSSSEQSRTPAGFKFVKDGSIQICPEPDTHPISIPPYRMAPAELRELKAQIQELLEKGVIRLSAFPWGAPVLFVKKKDGSMRMCIDYRQLNRSKIRLDDVPKRAFMTHYGHYEFLMMSFGLTNAHAAFMSLMNGVFKPFLYSFFIVFIDDIVVYSKSNEEHAYHLRIVLGVLGVTTQGYTLDATWRT</sequence>
<dbReference type="InterPro" id="IPR043502">
    <property type="entry name" value="DNA/RNA_pol_sf"/>
</dbReference>
<evidence type="ECO:0000313" key="3">
    <source>
        <dbReference type="EMBL" id="WMV14127.1"/>
    </source>
</evidence>
<feature type="compositionally biased region" description="Low complexity" evidence="1">
    <location>
        <begin position="143"/>
        <end position="172"/>
    </location>
</feature>
<reference evidence="3" key="1">
    <citation type="submission" date="2023-08" db="EMBL/GenBank/DDBJ databases">
        <title>A de novo genome assembly of Solanum verrucosum Schlechtendal, a Mexican diploid species geographically isolated from the other diploid A-genome species in potato relatives.</title>
        <authorList>
            <person name="Hosaka K."/>
        </authorList>
    </citation>
    <scope>NUCLEOTIDE SEQUENCE</scope>
    <source>
        <tissue evidence="3">Young leaves</tissue>
    </source>
</reference>
<gene>
    <name evidence="3" type="ORF">MTR67_007512</name>
</gene>
<keyword evidence="4" id="KW-1185">Reference proteome</keyword>
<dbReference type="InterPro" id="IPR053134">
    <property type="entry name" value="RNA-dir_DNA_polymerase"/>
</dbReference>
<protein>
    <recommendedName>
        <fullName evidence="2">Reverse transcriptase domain-containing protein</fullName>
    </recommendedName>
</protein>
<dbReference type="Pfam" id="PF00078">
    <property type="entry name" value="RVT_1"/>
    <property type="match status" value="1"/>
</dbReference>
<dbReference type="EMBL" id="CP133613">
    <property type="protein sequence ID" value="WMV14127.1"/>
    <property type="molecule type" value="Genomic_DNA"/>
</dbReference>
<dbReference type="CDD" id="cd01647">
    <property type="entry name" value="RT_LTR"/>
    <property type="match status" value="1"/>
</dbReference>
<feature type="domain" description="Reverse transcriptase" evidence="2">
    <location>
        <begin position="291"/>
        <end position="351"/>
    </location>
</feature>
<dbReference type="PANTHER" id="PTHR24559:SF444">
    <property type="entry name" value="REVERSE TRANSCRIPTASE DOMAIN-CONTAINING PROTEIN"/>
    <property type="match status" value="1"/>
</dbReference>
<dbReference type="InterPro" id="IPR043128">
    <property type="entry name" value="Rev_trsase/Diguanyl_cyclase"/>
</dbReference>
<dbReference type="PANTHER" id="PTHR24559">
    <property type="entry name" value="TRANSPOSON TY3-I GAG-POL POLYPROTEIN"/>
    <property type="match status" value="1"/>
</dbReference>
<name>A0AAF0PZY3_SOLVR</name>